<evidence type="ECO:0000313" key="1">
    <source>
        <dbReference type="EMBL" id="CAD8491254.1"/>
    </source>
</evidence>
<dbReference type="PANTHER" id="PTHR13061:SF29">
    <property type="entry name" value="GAMMA CARBONIC ANHYDRASE-LIKE 1, MITOCHONDRIAL-RELATED"/>
    <property type="match status" value="1"/>
</dbReference>
<protein>
    <recommendedName>
        <fullName evidence="2">Dynactin subunit 6</fullName>
    </recommendedName>
</protein>
<dbReference type="PANTHER" id="PTHR13061">
    <property type="entry name" value="DYNACTIN SUBUNIT P25"/>
    <property type="match status" value="1"/>
</dbReference>
<proteinExistence type="predicted"/>
<gene>
    <name evidence="1" type="ORF">PANT1444_LOCUS11543</name>
</gene>
<dbReference type="Gene3D" id="2.160.10.10">
    <property type="entry name" value="Hexapeptide repeat proteins"/>
    <property type="match status" value="1"/>
</dbReference>
<dbReference type="CDD" id="cd04645">
    <property type="entry name" value="LbH_gamma_CA_like"/>
    <property type="match status" value="1"/>
</dbReference>
<dbReference type="AlphaFoldDB" id="A0A7S0EPL1"/>
<dbReference type="SUPFAM" id="SSF51161">
    <property type="entry name" value="Trimeric LpxA-like enzymes"/>
    <property type="match status" value="1"/>
</dbReference>
<dbReference type="InterPro" id="IPR050484">
    <property type="entry name" value="Transf_Hexapept/Carb_Anhydrase"/>
</dbReference>
<accession>A0A7S0EPL1</accession>
<dbReference type="EMBL" id="HBEP01020532">
    <property type="protein sequence ID" value="CAD8491254.1"/>
    <property type="molecule type" value="Transcribed_RNA"/>
</dbReference>
<reference evidence="1" key="1">
    <citation type="submission" date="2021-01" db="EMBL/GenBank/DDBJ databases">
        <authorList>
            <person name="Corre E."/>
            <person name="Pelletier E."/>
            <person name="Niang G."/>
            <person name="Scheremetjew M."/>
            <person name="Finn R."/>
            <person name="Kale V."/>
            <person name="Holt S."/>
            <person name="Cochrane G."/>
            <person name="Meng A."/>
            <person name="Brown T."/>
            <person name="Cohen L."/>
        </authorList>
    </citation>
    <scope>NUCLEOTIDE SEQUENCE</scope>
    <source>
        <strain evidence="1">CCMP1374</strain>
    </source>
</reference>
<dbReference type="InterPro" id="IPR047324">
    <property type="entry name" value="LbH_gamma_CA-like"/>
</dbReference>
<sequence>VEAKPARTSLPRRFLGPTMQRISLMAGKAMRETGQALDRMGMRGQDNWVFLEKICRHRPLMNLFDQRPLIHDNVFVAPNATVIGNVNVMDSASIWYGAVVRGDQSPIQIGGFTSIGDRSTILSIATNPTGFAARTFVGNWVTVGQNCVLKGCTVDDYAIVGDGSVIQEGAYVESFGQLEAGSVLPVGARVPKGEVYGGNPAVFVRKVPKNDMDTGVAEKAADFNVDLAQRHDAEFLPYGTLYQNKADYTAAK</sequence>
<evidence type="ECO:0008006" key="2">
    <source>
        <dbReference type="Google" id="ProtNLM"/>
    </source>
</evidence>
<feature type="non-terminal residue" evidence="1">
    <location>
        <position position="1"/>
    </location>
</feature>
<organism evidence="1">
    <name type="scientific">Phaeocystis antarctica</name>
    <dbReference type="NCBI Taxonomy" id="33657"/>
    <lineage>
        <taxon>Eukaryota</taxon>
        <taxon>Haptista</taxon>
        <taxon>Haptophyta</taxon>
        <taxon>Prymnesiophyceae</taxon>
        <taxon>Phaeocystales</taxon>
        <taxon>Phaeocystaceae</taxon>
        <taxon>Phaeocystis</taxon>
    </lineage>
</organism>
<name>A0A7S0EPL1_9EUKA</name>
<dbReference type="InterPro" id="IPR011004">
    <property type="entry name" value="Trimer_LpxA-like_sf"/>
</dbReference>